<dbReference type="RefSeq" id="WP_189322711.1">
    <property type="nucleotide sequence ID" value="NZ_BMPQ01000007.1"/>
</dbReference>
<comment type="similarity">
    <text evidence="5">Belongs to the zinc-containing alcohol dehydrogenase family.</text>
</comment>
<gene>
    <name evidence="8" type="ORF">GCM10010094_34160</name>
</gene>
<dbReference type="EMBL" id="BMPQ01000007">
    <property type="protein sequence ID" value="GGK70293.1"/>
    <property type="molecule type" value="Genomic_DNA"/>
</dbReference>
<reference evidence="8" key="1">
    <citation type="journal article" date="2014" name="Int. J. Syst. Evol. Microbiol.">
        <title>Complete genome sequence of Corynebacterium casei LMG S-19264T (=DSM 44701T), isolated from a smear-ripened cheese.</title>
        <authorList>
            <consortium name="US DOE Joint Genome Institute (JGI-PGF)"/>
            <person name="Walter F."/>
            <person name="Albersmeier A."/>
            <person name="Kalinowski J."/>
            <person name="Ruckert C."/>
        </authorList>
    </citation>
    <scope>NUCLEOTIDE SEQUENCE</scope>
    <source>
        <strain evidence="8">JCM 3035</strain>
    </source>
</reference>
<evidence type="ECO:0000259" key="7">
    <source>
        <dbReference type="Pfam" id="PF08240"/>
    </source>
</evidence>
<proteinExistence type="inferred from homology"/>
<organism evidence="8 9">
    <name type="scientific">Streptomyces flaveus</name>
    <dbReference type="NCBI Taxonomy" id="66370"/>
    <lineage>
        <taxon>Bacteria</taxon>
        <taxon>Bacillati</taxon>
        <taxon>Actinomycetota</taxon>
        <taxon>Actinomycetes</taxon>
        <taxon>Kitasatosporales</taxon>
        <taxon>Streptomycetaceae</taxon>
        <taxon>Streptomyces</taxon>
        <taxon>Streptomyces aurantiacus group</taxon>
    </lineage>
</organism>
<dbReference type="InterPro" id="IPR011032">
    <property type="entry name" value="GroES-like_sf"/>
</dbReference>
<dbReference type="InterPro" id="IPR013149">
    <property type="entry name" value="ADH-like_C"/>
</dbReference>
<dbReference type="InterPro" id="IPR036291">
    <property type="entry name" value="NAD(P)-bd_dom_sf"/>
</dbReference>
<keyword evidence="2 5" id="KW-0479">Metal-binding</keyword>
<dbReference type="Gene3D" id="3.90.180.10">
    <property type="entry name" value="Medium-chain alcohol dehydrogenases, catalytic domain"/>
    <property type="match status" value="1"/>
</dbReference>
<evidence type="ECO:0000256" key="1">
    <source>
        <dbReference type="ARBA" id="ARBA00001947"/>
    </source>
</evidence>
<dbReference type="Proteomes" id="UP000637788">
    <property type="component" value="Unassembled WGS sequence"/>
</dbReference>
<sequence length="396" mass="43217">MRAVTWQGKREVRVETVPVPEIEEPTDAVVRITSSGLCGSDLHLYEVLTPFMTPGDILGHEPIGVVEEVGSAVKGLKPGDRVVVPFQIACGHCWMCGAGLPTQCETTQVHDSGMGAALFGYTRLYGGVPGAQAEYLRVPQAQFGPIKVPDGPPDDRYVYLSDVLPTAWQAVQYADIPPGGSVAVLGLGPIGDMCCRIARLQRAEVVMGVDLVSERLRRARERGVETYDLRRYEGRQELVEEIRDRTDGRGPDAVIDAVGTEAHGSPVGRTAQQMSSMLPRAWAARLAERAGTDRLAALLTAIELVRRGGTISLSGVYGGMASPLPLMTMFDKQIQLRMGQANVRRWVDDILPLLTDEDPLGVDGFATHRLPLEEAPHAYEIFQRKQEEAVKILFQP</sequence>
<dbReference type="Pfam" id="PF00107">
    <property type="entry name" value="ADH_zinc_N"/>
    <property type="match status" value="1"/>
</dbReference>
<accession>A0A917QVM7</accession>
<evidence type="ECO:0000256" key="2">
    <source>
        <dbReference type="ARBA" id="ARBA00022723"/>
    </source>
</evidence>
<dbReference type="InterPro" id="IPR002328">
    <property type="entry name" value="ADH_Zn_CS"/>
</dbReference>
<evidence type="ECO:0000313" key="9">
    <source>
        <dbReference type="Proteomes" id="UP000637788"/>
    </source>
</evidence>
<evidence type="ECO:0000259" key="6">
    <source>
        <dbReference type="Pfam" id="PF00107"/>
    </source>
</evidence>
<dbReference type="CDD" id="cd08283">
    <property type="entry name" value="FDH_like_1"/>
    <property type="match status" value="1"/>
</dbReference>
<dbReference type="SUPFAM" id="SSF50129">
    <property type="entry name" value="GroES-like"/>
    <property type="match status" value="1"/>
</dbReference>
<dbReference type="PANTHER" id="PTHR42813">
    <property type="entry name" value="ZINC-TYPE ALCOHOL DEHYDROGENASE-LIKE"/>
    <property type="match status" value="1"/>
</dbReference>
<reference evidence="8" key="2">
    <citation type="submission" date="2020-09" db="EMBL/GenBank/DDBJ databases">
        <authorList>
            <person name="Sun Q."/>
            <person name="Ohkuma M."/>
        </authorList>
    </citation>
    <scope>NUCLEOTIDE SEQUENCE</scope>
    <source>
        <strain evidence="8">JCM 3035</strain>
    </source>
</reference>
<comment type="caution">
    <text evidence="8">The sequence shown here is derived from an EMBL/GenBank/DDBJ whole genome shotgun (WGS) entry which is preliminary data.</text>
</comment>
<feature type="domain" description="Alcohol dehydrogenase-like N-terminal" evidence="7">
    <location>
        <begin position="25"/>
        <end position="146"/>
    </location>
</feature>
<keyword evidence="4" id="KW-0560">Oxidoreductase</keyword>
<evidence type="ECO:0000256" key="4">
    <source>
        <dbReference type="ARBA" id="ARBA00023002"/>
    </source>
</evidence>
<evidence type="ECO:0000256" key="5">
    <source>
        <dbReference type="RuleBase" id="RU361277"/>
    </source>
</evidence>
<dbReference type="Pfam" id="PF08240">
    <property type="entry name" value="ADH_N"/>
    <property type="match status" value="1"/>
</dbReference>
<protein>
    <submittedName>
        <fullName evidence="8">Glutathione-dependent formaldehyde dehydrogenase</fullName>
    </submittedName>
</protein>
<name>A0A917QVM7_9ACTN</name>
<evidence type="ECO:0000313" key="8">
    <source>
        <dbReference type="EMBL" id="GGK70293.1"/>
    </source>
</evidence>
<dbReference type="GO" id="GO:0008270">
    <property type="term" value="F:zinc ion binding"/>
    <property type="evidence" value="ECO:0007669"/>
    <property type="project" value="InterPro"/>
</dbReference>
<comment type="cofactor">
    <cofactor evidence="1 5">
        <name>Zn(2+)</name>
        <dbReference type="ChEBI" id="CHEBI:29105"/>
    </cofactor>
</comment>
<dbReference type="InterPro" id="IPR013154">
    <property type="entry name" value="ADH-like_N"/>
</dbReference>
<keyword evidence="3 5" id="KW-0862">Zinc</keyword>
<dbReference type="Gene3D" id="3.40.50.720">
    <property type="entry name" value="NAD(P)-binding Rossmann-like Domain"/>
    <property type="match status" value="1"/>
</dbReference>
<feature type="domain" description="Alcohol dehydrogenase-like C-terminal" evidence="6">
    <location>
        <begin position="189"/>
        <end position="261"/>
    </location>
</feature>
<dbReference type="AlphaFoldDB" id="A0A917QVM7"/>
<dbReference type="SUPFAM" id="SSF51735">
    <property type="entry name" value="NAD(P)-binding Rossmann-fold domains"/>
    <property type="match status" value="1"/>
</dbReference>
<dbReference type="PANTHER" id="PTHR42813:SF2">
    <property type="entry name" value="DEHYDROGENASE, ZINC-CONTAINING, PUTATIVE (AFU_ORTHOLOGUE AFUA_2G02810)-RELATED"/>
    <property type="match status" value="1"/>
</dbReference>
<dbReference type="GO" id="GO:0016491">
    <property type="term" value="F:oxidoreductase activity"/>
    <property type="evidence" value="ECO:0007669"/>
    <property type="project" value="UniProtKB-KW"/>
</dbReference>
<evidence type="ECO:0000256" key="3">
    <source>
        <dbReference type="ARBA" id="ARBA00022833"/>
    </source>
</evidence>
<dbReference type="PROSITE" id="PS00059">
    <property type="entry name" value="ADH_ZINC"/>
    <property type="match status" value="1"/>
</dbReference>
<keyword evidence="9" id="KW-1185">Reference proteome</keyword>